<organism evidence="4 5">
    <name type="scientific">Actinomyces denticolens</name>
    <dbReference type="NCBI Taxonomy" id="52767"/>
    <lineage>
        <taxon>Bacteria</taxon>
        <taxon>Bacillati</taxon>
        <taxon>Actinomycetota</taxon>
        <taxon>Actinomycetes</taxon>
        <taxon>Actinomycetales</taxon>
        <taxon>Actinomycetaceae</taxon>
        <taxon>Actinomyces</taxon>
    </lineage>
</organism>
<feature type="domain" description="PurM-like N-terminal" evidence="3">
    <location>
        <begin position="53"/>
        <end position="163"/>
    </location>
</feature>
<feature type="binding site" evidence="1">
    <location>
        <position position="71"/>
    </location>
    <ligand>
        <name>Mg(2+)</name>
        <dbReference type="ChEBI" id="CHEBI:18420"/>
        <label>2</label>
    </ligand>
</feature>
<comment type="catalytic activity">
    <reaction evidence="1">
        <text>thiamine phosphate + ATP = thiamine diphosphate + ADP</text>
        <dbReference type="Rhea" id="RHEA:15913"/>
        <dbReference type="ChEBI" id="CHEBI:30616"/>
        <dbReference type="ChEBI" id="CHEBI:37575"/>
        <dbReference type="ChEBI" id="CHEBI:58937"/>
        <dbReference type="ChEBI" id="CHEBI:456216"/>
        <dbReference type="EC" id="2.7.4.16"/>
    </reaction>
</comment>
<feature type="binding site" evidence="1">
    <location>
        <position position="55"/>
    </location>
    <ligand>
        <name>Mg(2+)</name>
        <dbReference type="ChEBI" id="CHEBI:18420"/>
        <label>3</label>
    </ligand>
</feature>
<comment type="function">
    <text evidence="1">Catalyzes the ATP-dependent phosphorylation of thiamine-monophosphate (TMP) to form thiamine-pyrophosphate (TPP), the active form of vitamin B1.</text>
</comment>
<feature type="binding site" evidence="1">
    <location>
        <position position="267"/>
    </location>
    <ligand>
        <name>Mg(2+)</name>
        <dbReference type="ChEBI" id="CHEBI:18420"/>
        <label>5</label>
    </ligand>
</feature>
<gene>
    <name evidence="1" type="primary">thiL</name>
    <name evidence="4" type="ORF">SAMN05216246_10486</name>
</gene>
<dbReference type="Gene3D" id="3.30.1330.10">
    <property type="entry name" value="PurM-like, N-terminal domain"/>
    <property type="match status" value="1"/>
</dbReference>
<dbReference type="RefSeq" id="WP_073452182.1">
    <property type="nucleotide sequence ID" value="NZ_FQYL01000004.1"/>
</dbReference>
<comment type="pathway">
    <text evidence="1">Cofactor biosynthesis; thiamine diphosphate biosynthesis; thiamine diphosphate from thiamine phosphate: step 1/1.</text>
</comment>
<dbReference type="CDD" id="cd02194">
    <property type="entry name" value="ThiL"/>
    <property type="match status" value="1"/>
</dbReference>
<keyword evidence="1" id="KW-0547">Nucleotide-binding</keyword>
<dbReference type="InterPro" id="IPR036676">
    <property type="entry name" value="PurM-like_C_sf"/>
</dbReference>
<feature type="binding site" evidence="1">
    <location>
        <position position="70"/>
    </location>
    <ligand>
        <name>Mg(2+)</name>
        <dbReference type="ChEBI" id="CHEBI:18420"/>
        <label>1</label>
    </ligand>
</feature>
<dbReference type="EC" id="2.7.4.16" evidence="1"/>
<feature type="binding site" evidence="1">
    <location>
        <position position="264"/>
    </location>
    <ligand>
        <name>Mg(2+)</name>
        <dbReference type="ChEBI" id="CHEBI:18420"/>
        <label>3</label>
    </ligand>
</feature>
<keyword evidence="1" id="KW-0784">Thiamine biosynthesis</keyword>
<sequence>MSTAESPGAQAPYARGRGGDETRPTVADLGEEGLLARFAPLLPHADDEVVGTGDDCAVLAAPDGRYAVSTDVLVEGLHFRTDWSTPEQVGRRAAAQNLADAAAMGARPTALTVGLAMPGTTPVAWVEGMVAGMGEACRECGAGVVGGDLVGGPAIVISVTVLGDLQGRAPVLRSGARPGDAIVHVGAPGRSAAGLALLSAGTGEGDAPGFQGRGQESAPAGSARPLDAATRAEARACLEAFRAPRPPLKAGPALARSGASAMMDVSDSLLRDGERISRASGVILDIDEPARGSGALADAMASLVPVARLLTDDEAAAAAIARTWVLTGGEDHGMLATVPAEILGAPAGGTDGLPDGARVIGHVRAAGDGELPGVRVGGRAPEAGLGWDHFGG</sequence>
<feature type="binding site" evidence="1">
    <location>
        <position position="330"/>
    </location>
    <ligand>
        <name>substrate</name>
    </ligand>
</feature>
<comment type="caution">
    <text evidence="4">The sequence shown here is derived from an EMBL/GenBank/DDBJ whole genome shotgun (WGS) entry which is preliminary data.</text>
</comment>
<dbReference type="PANTHER" id="PTHR30270">
    <property type="entry name" value="THIAMINE-MONOPHOSPHATE KINASE"/>
    <property type="match status" value="1"/>
</dbReference>
<keyword evidence="1" id="KW-0808">Transferase</keyword>
<dbReference type="NCBIfam" id="NF004351">
    <property type="entry name" value="PRK05731.1-4"/>
    <property type="match status" value="1"/>
</dbReference>
<feature type="region of interest" description="Disordered" evidence="2">
    <location>
        <begin position="1"/>
        <end position="25"/>
    </location>
</feature>
<keyword evidence="1" id="KW-0479">Metal-binding</keyword>
<dbReference type="SUPFAM" id="SSF56042">
    <property type="entry name" value="PurM C-terminal domain-like"/>
    <property type="match status" value="1"/>
</dbReference>
<feature type="binding site" evidence="1">
    <location>
        <position position="173"/>
    </location>
    <ligand>
        <name>ATP</name>
        <dbReference type="ChEBI" id="CHEBI:30616"/>
    </ligand>
</feature>
<proteinExistence type="inferred from homology"/>
<comment type="miscellaneous">
    <text evidence="1">Reaction mechanism of ThiL seems to utilize a direct, inline transfer of the gamma-phosphate of ATP to TMP rather than a phosphorylated enzyme intermediate.</text>
</comment>
<dbReference type="Gene3D" id="3.90.650.10">
    <property type="entry name" value="PurM-like C-terminal domain"/>
    <property type="match status" value="1"/>
</dbReference>
<keyword evidence="1 4" id="KW-0418">Kinase</keyword>
<dbReference type="PANTHER" id="PTHR30270:SF0">
    <property type="entry name" value="THIAMINE-MONOPHOSPHATE KINASE"/>
    <property type="match status" value="1"/>
</dbReference>
<evidence type="ECO:0000256" key="1">
    <source>
        <dbReference type="HAMAP-Rule" id="MF_02128"/>
    </source>
</evidence>
<protein>
    <recommendedName>
        <fullName evidence="1">Thiamine-monophosphate kinase</fullName>
        <shortName evidence="1">TMP kinase</shortName>
        <shortName evidence="1">Thiamine-phosphate kinase</shortName>
        <ecNumber evidence="1">2.7.4.16</ecNumber>
    </recommendedName>
</protein>
<comment type="caution">
    <text evidence="1">Lacks conserved residue(s) required for the propagation of feature annotation.</text>
</comment>
<dbReference type="Pfam" id="PF00586">
    <property type="entry name" value="AIRS"/>
    <property type="match status" value="1"/>
</dbReference>
<feature type="binding site" evidence="1">
    <location>
        <position position="266"/>
    </location>
    <ligand>
        <name>ATP</name>
        <dbReference type="ChEBI" id="CHEBI:30616"/>
    </ligand>
</feature>
<keyword evidence="5" id="KW-1185">Reference proteome</keyword>
<dbReference type="EMBL" id="FQYL01000004">
    <property type="protein sequence ID" value="SHI71641.1"/>
    <property type="molecule type" value="Genomic_DNA"/>
</dbReference>
<accession>A0ABY1I720</accession>
<feature type="binding site" evidence="1">
    <location>
        <position position="69"/>
    </location>
    <ligand>
        <name>Mg(2+)</name>
        <dbReference type="ChEBI" id="CHEBI:18420"/>
        <label>4</label>
    </ligand>
</feature>
<keyword evidence="1" id="KW-0460">Magnesium</keyword>
<evidence type="ECO:0000256" key="2">
    <source>
        <dbReference type="SAM" id="MobiDB-lite"/>
    </source>
</evidence>
<evidence type="ECO:0000313" key="5">
    <source>
        <dbReference type="Proteomes" id="UP000184390"/>
    </source>
</evidence>
<feature type="binding site" evidence="1">
    <location>
        <begin position="147"/>
        <end position="148"/>
    </location>
    <ligand>
        <name>ATP</name>
        <dbReference type="ChEBI" id="CHEBI:30616"/>
    </ligand>
</feature>
<keyword evidence="1" id="KW-0067">ATP-binding</keyword>
<reference evidence="4 5" key="1">
    <citation type="submission" date="2016-11" db="EMBL/GenBank/DDBJ databases">
        <authorList>
            <person name="Varghese N."/>
            <person name="Submissions S."/>
        </authorList>
    </citation>
    <scope>NUCLEOTIDE SEQUENCE [LARGE SCALE GENOMIC DNA]</scope>
    <source>
        <strain evidence="4 5">PA</strain>
    </source>
</reference>
<dbReference type="HAMAP" id="MF_02128">
    <property type="entry name" value="TMP_kinase"/>
    <property type="match status" value="1"/>
</dbReference>
<feature type="binding site" evidence="1">
    <location>
        <position position="387"/>
    </location>
    <ligand>
        <name>substrate</name>
    </ligand>
</feature>
<feature type="binding site" evidence="1">
    <location>
        <position position="71"/>
    </location>
    <ligand>
        <name>Mg(2+)</name>
        <dbReference type="ChEBI" id="CHEBI:18420"/>
        <label>1</label>
    </ligand>
</feature>
<dbReference type="SUPFAM" id="SSF55326">
    <property type="entry name" value="PurM N-terminal domain-like"/>
    <property type="match status" value="1"/>
</dbReference>
<comment type="similarity">
    <text evidence="1">Belongs to the thiamine-monophosphate kinase family.</text>
</comment>
<evidence type="ECO:0000313" key="4">
    <source>
        <dbReference type="EMBL" id="SHI71641.1"/>
    </source>
</evidence>
<feature type="binding site" evidence="1">
    <location>
        <position position="55"/>
    </location>
    <ligand>
        <name>Mg(2+)</name>
        <dbReference type="ChEBI" id="CHEBI:18420"/>
        <label>4</label>
    </ligand>
</feature>
<dbReference type="GO" id="GO:0016301">
    <property type="term" value="F:kinase activity"/>
    <property type="evidence" value="ECO:0007669"/>
    <property type="project" value="UniProtKB-KW"/>
</dbReference>
<feature type="binding site" evidence="1">
    <location>
        <position position="78"/>
    </location>
    <ligand>
        <name>substrate</name>
    </ligand>
</feature>
<feature type="binding site" evidence="1">
    <location>
        <position position="100"/>
    </location>
    <ligand>
        <name>Mg(2+)</name>
        <dbReference type="ChEBI" id="CHEBI:18420"/>
        <label>3</label>
    </ligand>
</feature>
<dbReference type="Proteomes" id="UP000184390">
    <property type="component" value="Unassembled WGS sequence"/>
</dbReference>
<name>A0ABY1I720_9ACTO</name>
<feature type="region of interest" description="Disordered" evidence="2">
    <location>
        <begin position="204"/>
        <end position="226"/>
    </location>
</feature>
<dbReference type="InterPro" id="IPR036921">
    <property type="entry name" value="PurM-like_N_sf"/>
</dbReference>
<feature type="binding site" evidence="1">
    <location>
        <position position="148"/>
    </location>
    <ligand>
        <name>Mg(2+)</name>
        <dbReference type="ChEBI" id="CHEBI:18420"/>
        <label>1</label>
    </ligand>
</feature>
<dbReference type="InterPro" id="IPR016188">
    <property type="entry name" value="PurM-like_N"/>
</dbReference>
<dbReference type="InterPro" id="IPR006283">
    <property type="entry name" value="ThiL-like"/>
</dbReference>
<feature type="binding site" evidence="1">
    <location>
        <position position="100"/>
    </location>
    <ligand>
        <name>Mg(2+)</name>
        <dbReference type="ChEBI" id="CHEBI:18420"/>
        <label>4</label>
    </ligand>
</feature>
<feature type="binding site" evidence="1">
    <location>
        <position position="100"/>
    </location>
    <ligand>
        <name>Mg(2+)</name>
        <dbReference type="ChEBI" id="CHEBI:18420"/>
        <label>2</label>
    </ligand>
</feature>
<dbReference type="NCBIfam" id="TIGR01379">
    <property type="entry name" value="thiL"/>
    <property type="match status" value="1"/>
</dbReference>
<evidence type="ECO:0000259" key="3">
    <source>
        <dbReference type="Pfam" id="PF00586"/>
    </source>
</evidence>